<reference evidence="17 18" key="1">
    <citation type="submission" date="2021-11" db="EMBL/GenBank/DDBJ databases">
        <title>Black yeast isolated from Biological Soil Crust.</title>
        <authorList>
            <person name="Kurbessoian T."/>
        </authorList>
    </citation>
    <scope>NUCLEOTIDE SEQUENCE [LARGE SCALE GENOMIC DNA]</scope>
    <source>
        <strain evidence="17 18">CCFEE 5522</strain>
    </source>
</reference>
<feature type="region of interest" description="Disordered" evidence="15">
    <location>
        <begin position="216"/>
        <end position="241"/>
    </location>
</feature>
<evidence type="ECO:0000256" key="9">
    <source>
        <dbReference type="ARBA" id="ARBA00022692"/>
    </source>
</evidence>
<feature type="transmembrane region" description="Helical" evidence="16">
    <location>
        <begin position="414"/>
        <end position="434"/>
    </location>
</feature>
<keyword evidence="8" id="KW-0808">Transferase</keyword>
<gene>
    <name evidence="17" type="ORF">LTR36_004392</name>
</gene>
<evidence type="ECO:0000313" key="18">
    <source>
        <dbReference type="Proteomes" id="UP001324427"/>
    </source>
</evidence>
<dbReference type="GO" id="GO:0006679">
    <property type="term" value="P:glucosylceramide biosynthetic process"/>
    <property type="evidence" value="ECO:0007669"/>
    <property type="project" value="TreeGrafter"/>
</dbReference>
<comment type="subcellular location">
    <subcellularLocation>
        <location evidence="1">Membrane</location>
        <topology evidence="1">Multi-pass membrane protein</topology>
    </subcellularLocation>
</comment>
<protein>
    <recommendedName>
        <fullName evidence="6">Ceramide glucosyltransferase</fullName>
        <ecNumber evidence="5">2.4.1.80</ecNumber>
    </recommendedName>
    <alternativeName>
        <fullName evidence="13">Glucosylceramide synthase</fullName>
    </alternativeName>
    <alternativeName>
        <fullName evidence="14">UDP-glucose ceramide glucosyltransferase</fullName>
    </alternativeName>
    <alternativeName>
        <fullName evidence="12">UDP-glucose:N-acylsphingosine D-glucosyltransferase</fullName>
    </alternativeName>
</protein>
<evidence type="ECO:0000256" key="8">
    <source>
        <dbReference type="ARBA" id="ARBA00022679"/>
    </source>
</evidence>
<dbReference type="SUPFAM" id="SSF53448">
    <property type="entry name" value="Nucleotide-diphospho-sugar transferases"/>
    <property type="match status" value="1"/>
</dbReference>
<dbReference type="AlphaFoldDB" id="A0AAV9JG00"/>
<dbReference type="Pfam" id="PF13506">
    <property type="entry name" value="Glyco_transf_21"/>
    <property type="match status" value="2"/>
</dbReference>
<feature type="compositionally biased region" description="Low complexity" evidence="15">
    <location>
        <begin position="225"/>
        <end position="241"/>
    </location>
</feature>
<dbReference type="InterPro" id="IPR025993">
    <property type="entry name" value="Ceramide_glucosylTrfase"/>
</dbReference>
<evidence type="ECO:0000256" key="2">
    <source>
        <dbReference type="ARBA" id="ARBA00004760"/>
    </source>
</evidence>
<dbReference type="GO" id="GO:0016020">
    <property type="term" value="C:membrane"/>
    <property type="evidence" value="ECO:0007669"/>
    <property type="project" value="UniProtKB-SubCell"/>
</dbReference>
<dbReference type="InterPro" id="IPR029044">
    <property type="entry name" value="Nucleotide-diphossugar_trans"/>
</dbReference>
<dbReference type="PANTHER" id="PTHR12726:SF0">
    <property type="entry name" value="CERAMIDE GLUCOSYLTRANSFERASE"/>
    <property type="match status" value="1"/>
</dbReference>
<evidence type="ECO:0000256" key="7">
    <source>
        <dbReference type="ARBA" id="ARBA00022676"/>
    </source>
</evidence>
<proteinExistence type="inferred from homology"/>
<feature type="transmembrane region" description="Helical" evidence="16">
    <location>
        <begin position="24"/>
        <end position="46"/>
    </location>
</feature>
<dbReference type="Proteomes" id="UP001324427">
    <property type="component" value="Unassembled WGS sequence"/>
</dbReference>
<dbReference type="GO" id="GO:0008120">
    <property type="term" value="F:ceramide glucosyltransferase activity"/>
    <property type="evidence" value="ECO:0007669"/>
    <property type="project" value="UniProtKB-EC"/>
</dbReference>
<evidence type="ECO:0000256" key="16">
    <source>
        <dbReference type="SAM" id="Phobius"/>
    </source>
</evidence>
<evidence type="ECO:0000256" key="11">
    <source>
        <dbReference type="ARBA" id="ARBA00023136"/>
    </source>
</evidence>
<feature type="transmembrane region" description="Helical" evidence="16">
    <location>
        <begin position="371"/>
        <end position="394"/>
    </location>
</feature>
<evidence type="ECO:0000256" key="5">
    <source>
        <dbReference type="ARBA" id="ARBA00012699"/>
    </source>
</evidence>
<keyword evidence="9 16" id="KW-0812">Transmembrane</keyword>
<organism evidence="17 18">
    <name type="scientific">Oleoguttula mirabilis</name>
    <dbReference type="NCBI Taxonomy" id="1507867"/>
    <lineage>
        <taxon>Eukaryota</taxon>
        <taxon>Fungi</taxon>
        <taxon>Dikarya</taxon>
        <taxon>Ascomycota</taxon>
        <taxon>Pezizomycotina</taxon>
        <taxon>Dothideomycetes</taxon>
        <taxon>Dothideomycetidae</taxon>
        <taxon>Mycosphaerellales</taxon>
        <taxon>Teratosphaeriaceae</taxon>
        <taxon>Oleoguttula</taxon>
    </lineage>
</organism>
<keyword evidence="7" id="KW-0328">Glycosyltransferase</keyword>
<dbReference type="EMBL" id="JAVFHQ010000026">
    <property type="protein sequence ID" value="KAK4544182.1"/>
    <property type="molecule type" value="Genomic_DNA"/>
</dbReference>
<evidence type="ECO:0000256" key="10">
    <source>
        <dbReference type="ARBA" id="ARBA00022989"/>
    </source>
</evidence>
<comment type="pathway">
    <text evidence="3">Sphingolipid metabolism.</text>
</comment>
<evidence type="ECO:0000256" key="3">
    <source>
        <dbReference type="ARBA" id="ARBA00004991"/>
    </source>
</evidence>
<evidence type="ECO:0000256" key="12">
    <source>
        <dbReference type="ARBA" id="ARBA00031017"/>
    </source>
</evidence>
<comment type="caution">
    <text evidence="17">The sequence shown here is derived from an EMBL/GenBank/DDBJ whole genome shotgun (WGS) entry which is preliminary data.</text>
</comment>
<keyword evidence="10 16" id="KW-1133">Transmembrane helix</keyword>
<evidence type="ECO:0000256" key="4">
    <source>
        <dbReference type="ARBA" id="ARBA00006739"/>
    </source>
</evidence>
<dbReference type="EC" id="2.4.1.80" evidence="5"/>
<evidence type="ECO:0000256" key="14">
    <source>
        <dbReference type="ARBA" id="ARBA00032575"/>
    </source>
</evidence>
<comment type="similarity">
    <text evidence="4">Belongs to the glycosyltransferase 2 family.</text>
</comment>
<name>A0AAV9JG00_9PEZI</name>
<comment type="pathway">
    <text evidence="2">Lipid metabolism; sphingolipid metabolism.</text>
</comment>
<evidence type="ECO:0000256" key="1">
    <source>
        <dbReference type="ARBA" id="ARBA00004141"/>
    </source>
</evidence>
<keyword evidence="11 16" id="KW-0472">Membrane</keyword>
<evidence type="ECO:0000256" key="13">
    <source>
        <dbReference type="ARBA" id="ARBA00031543"/>
    </source>
</evidence>
<sequence length="536" mass="59860">MPTSSAAAETLVSQASGNASPKTVAAAAVCLGWYIFIALVGSIGYIQLWRHYSRPRQDAALGRTTPHVTIIRPIKGLEPCLYDCLASTLRQSYPRDQLHTRLCISSRDEPSLPVLERLVLDFPDHDVQILVESEDAALRSGGNGELGPNPKIRNMSRAYREAVGDIVWIIDCNVWVAKGTVGRMVATLRGDGTKHTNKFVHQLPLVVDTVGSTVEDETHGLLNGSPPSSSSQIRTTSHESSTLSSADRNYWTIGGGRLEEVFMSSSHAKFYTAINTVLVAPCIVGKSTMFRRSHLNSLTNNKGIDFFSENICEDHLIGDLLWKQQVPEQKRGEKWGKHALCFGDLAVQPMANMSVHEYWSRRVRWLRVRKYTVTLATLVEPGTESFLCSLYGAFGITTLPFFHNKLGIPHTWTAFALFWLLSASIWCAVDWTLYLHLHSAKSIEVDENTPAFARPPKRGTRRPFGEWLFAWLGREALALPIWSWAFYGGATVEWRGKRFWVGMDMKVHEVMEPRRGKDMNGVVGVVNGGSYKARND</sequence>
<evidence type="ECO:0000313" key="17">
    <source>
        <dbReference type="EMBL" id="KAK4544182.1"/>
    </source>
</evidence>
<evidence type="ECO:0000256" key="6">
    <source>
        <dbReference type="ARBA" id="ARBA00019988"/>
    </source>
</evidence>
<dbReference type="PANTHER" id="PTHR12726">
    <property type="entry name" value="CERAMIDE GLUCOSYLTRANSFERASE"/>
    <property type="match status" value="1"/>
</dbReference>
<keyword evidence="18" id="KW-1185">Reference proteome</keyword>
<evidence type="ECO:0000256" key="15">
    <source>
        <dbReference type="SAM" id="MobiDB-lite"/>
    </source>
</evidence>
<accession>A0AAV9JG00</accession>